<dbReference type="SUPFAM" id="SSF52317">
    <property type="entry name" value="Class I glutamine amidotransferase-like"/>
    <property type="match status" value="1"/>
</dbReference>
<dbReference type="Gene3D" id="3.40.50.880">
    <property type="match status" value="1"/>
</dbReference>
<evidence type="ECO:0000313" key="4">
    <source>
        <dbReference type="Proteomes" id="UP000320672"/>
    </source>
</evidence>
<dbReference type="InterPro" id="IPR029010">
    <property type="entry name" value="ThuA-like"/>
</dbReference>
<dbReference type="Gene3D" id="3.40.50.850">
    <property type="entry name" value="Isochorismatase-like"/>
    <property type="match status" value="1"/>
</dbReference>
<accession>A0A517ME38</accession>
<evidence type="ECO:0000256" key="1">
    <source>
        <dbReference type="SAM" id="SignalP"/>
    </source>
</evidence>
<name>A0A517ME38_9BACT</name>
<feature type="signal peptide" evidence="1">
    <location>
        <begin position="1"/>
        <end position="25"/>
    </location>
</feature>
<dbReference type="KEGG" id="rml:FF011L_18510"/>
<dbReference type="AlphaFoldDB" id="A0A517ME38"/>
<dbReference type="Pfam" id="PF06283">
    <property type="entry name" value="ThuA"/>
    <property type="match status" value="1"/>
</dbReference>
<dbReference type="InterPro" id="IPR029062">
    <property type="entry name" value="Class_I_gatase-like"/>
</dbReference>
<evidence type="ECO:0000313" key="3">
    <source>
        <dbReference type="EMBL" id="QDS93096.1"/>
    </source>
</evidence>
<dbReference type="CDD" id="cd01653">
    <property type="entry name" value="GATase1"/>
    <property type="match status" value="1"/>
</dbReference>
<reference evidence="3 4" key="1">
    <citation type="submission" date="2019-02" db="EMBL/GenBank/DDBJ databases">
        <title>Deep-cultivation of Planctomycetes and their phenomic and genomic characterization uncovers novel biology.</title>
        <authorList>
            <person name="Wiegand S."/>
            <person name="Jogler M."/>
            <person name="Boedeker C."/>
            <person name="Pinto D."/>
            <person name="Vollmers J."/>
            <person name="Rivas-Marin E."/>
            <person name="Kohn T."/>
            <person name="Peeters S.H."/>
            <person name="Heuer A."/>
            <person name="Rast P."/>
            <person name="Oberbeckmann S."/>
            <person name="Bunk B."/>
            <person name="Jeske O."/>
            <person name="Meyerdierks A."/>
            <person name="Storesund J.E."/>
            <person name="Kallscheuer N."/>
            <person name="Luecker S."/>
            <person name="Lage O.M."/>
            <person name="Pohl T."/>
            <person name="Merkel B.J."/>
            <person name="Hornburger P."/>
            <person name="Mueller R.-W."/>
            <person name="Bruemmer F."/>
            <person name="Labrenz M."/>
            <person name="Spormann A.M."/>
            <person name="Op den Camp H."/>
            <person name="Overmann J."/>
            <person name="Amann R."/>
            <person name="Jetten M.S.M."/>
            <person name="Mascher T."/>
            <person name="Medema M.H."/>
            <person name="Devos D.P."/>
            <person name="Kaster A.-K."/>
            <person name="Ovreas L."/>
            <person name="Rohde M."/>
            <person name="Galperin M.Y."/>
            <person name="Jogler C."/>
        </authorList>
    </citation>
    <scope>NUCLEOTIDE SEQUENCE [LARGE SCALE GENOMIC DNA]</scope>
    <source>
        <strain evidence="3 4">FF011L</strain>
    </source>
</reference>
<dbReference type="EMBL" id="CP036262">
    <property type="protein sequence ID" value="QDS93096.1"/>
    <property type="molecule type" value="Genomic_DNA"/>
</dbReference>
<protein>
    <submittedName>
        <fullName evidence="3">Trehalose utilization</fullName>
    </submittedName>
</protein>
<proteinExistence type="predicted"/>
<dbReference type="InterPro" id="IPR036380">
    <property type="entry name" value="Isochorismatase-like_sf"/>
</dbReference>
<feature type="chain" id="PRO_5022126291" evidence="1">
    <location>
        <begin position="26"/>
        <end position="538"/>
    </location>
</feature>
<sequence precursor="true">MTPCQFLRSALAVGFASLIGIFVLAPQQGEAHDFLLQHQVETAPESGLYHRVERAESWKPSQTAIIVCDMWDSHHCYRAVERATEMAPRMNALLKKAREMGVVIIHAPSDCMDAYQSHPARKRAMSVPAANNFPAEIAEWCYKIPSEELADYPIDQSDGGEDDTPEEHAAWEKVLVARGLNPKAPWTHQMDALEIDSDRDYISDSGTEIWSLLESKGIENVVLTGVHLNMCVLGRPFGLRRMVAGGKNAVVIRDLTDTMYNPAAEPYVNHFSGTDLILDHIERHVCATITSDQILDGEPFQFEDDDRPRLAILIGEGEYETERTLPAYAVSHLGKTYSVDIIHADVDDPNHFPGIERIAKADVLLISVRRRTPPAAEMKVIRDFIQAGKPVVGIRTASHAFLLRNKKPAAGLADWLTWDADVFGGSYTNHYGNELFPEISVVPEAKAHPILDQVRPLPYTSKWSLYRVSPLLPGTTALLNGKIEGKPAEPVAWTFTRADGGRSFYTSLGHKTDFQQPAFQRLLKNGIDWAVEIPVESK</sequence>
<dbReference type="RefSeq" id="WP_218933089.1">
    <property type="nucleotide sequence ID" value="NZ_CP036262.1"/>
</dbReference>
<feature type="domain" description="ThuA-like" evidence="2">
    <location>
        <begin position="318"/>
        <end position="530"/>
    </location>
</feature>
<organism evidence="3 4">
    <name type="scientific">Roseimaritima multifibrata</name>
    <dbReference type="NCBI Taxonomy" id="1930274"/>
    <lineage>
        <taxon>Bacteria</taxon>
        <taxon>Pseudomonadati</taxon>
        <taxon>Planctomycetota</taxon>
        <taxon>Planctomycetia</taxon>
        <taxon>Pirellulales</taxon>
        <taxon>Pirellulaceae</taxon>
        <taxon>Roseimaritima</taxon>
    </lineage>
</organism>
<dbReference type="SUPFAM" id="SSF52499">
    <property type="entry name" value="Isochorismatase-like hydrolases"/>
    <property type="match status" value="1"/>
</dbReference>
<keyword evidence="1" id="KW-0732">Signal</keyword>
<keyword evidence="4" id="KW-1185">Reference proteome</keyword>
<dbReference type="Proteomes" id="UP000320672">
    <property type="component" value="Chromosome"/>
</dbReference>
<gene>
    <name evidence="3" type="ORF">FF011L_18510</name>
</gene>
<evidence type="ECO:0000259" key="2">
    <source>
        <dbReference type="Pfam" id="PF06283"/>
    </source>
</evidence>